<proteinExistence type="predicted"/>
<accession>A0A9Q1Q9Q3</accession>
<keyword evidence="3" id="KW-1185">Reference proteome</keyword>
<dbReference type="PANTHER" id="PTHR33116:SF84">
    <property type="entry name" value="RNA-DIRECTED DNA POLYMERASE"/>
    <property type="match status" value="1"/>
</dbReference>
<name>A0A9Q1Q9Q3_9CARY</name>
<protein>
    <recommendedName>
        <fullName evidence="1">Reverse transcriptase zinc-binding domain-containing protein</fullName>
    </recommendedName>
</protein>
<comment type="caution">
    <text evidence="2">The sequence shown here is derived from an EMBL/GenBank/DDBJ whole genome shotgun (WGS) entry which is preliminary data.</text>
</comment>
<evidence type="ECO:0000313" key="3">
    <source>
        <dbReference type="Proteomes" id="UP001153076"/>
    </source>
</evidence>
<evidence type="ECO:0000259" key="1">
    <source>
        <dbReference type="Pfam" id="PF13966"/>
    </source>
</evidence>
<dbReference type="Proteomes" id="UP001153076">
    <property type="component" value="Unassembled WGS sequence"/>
</dbReference>
<gene>
    <name evidence="2" type="ORF">Cgig2_014497</name>
</gene>
<dbReference type="InterPro" id="IPR026960">
    <property type="entry name" value="RVT-Znf"/>
</dbReference>
<dbReference type="PANTHER" id="PTHR33116">
    <property type="entry name" value="REVERSE TRANSCRIPTASE ZINC-BINDING DOMAIN-CONTAINING PROTEIN-RELATED-RELATED"/>
    <property type="match status" value="1"/>
</dbReference>
<feature type="domain" description="Reverse transcriptase zinc-binding" evidence="1">
    <location>
        <begin position="83"/>
        <end position="168"/>
    </location>
</feature>
<sequence>MADYQKGPYISWNKTYTPRKYGGIGLKYFGAWNKACIAKIVWVIALKKDSLWVKRVHSKYLKQQELGRGATRLHLTIVGGQRYTVQKGYQWLLGEMEYEEWSKPIWARTATPRHSSTTWFFIHQKLLVRSRMARLMGQRVEVKCAVCEEAEEDIDHMFLKCRWAREYW</sequence>
<dbReference type="EMBL" id="JAKOGI010000538">
    <property type="protein sequence ID" value="KAJ8433456.1"/>
    <property type="molecule type" value="Genomic_DNA"/>
</dbReference>
<dbReference type="OrthoDB" id="1938625at2759"/>
<dbReference type="AlphaFoldDB" id="A0A9Q1Q9Q3"/>
<evidence type="ECO:0000313" key="2">
    <source>
        <dbReference type="EMBL" id="KAJ8433456.1"/>
    </source>
</evidence>
<dbReference type="Pfam" id="PF13966">
    <property type="entry name" value="zf-RVT"/>
    <property type="match status" value="1"/>
</dbReference>
<reference evidence="2" key="1">
    <citation type="submission" date="2022-04" db="EMBL/GenBank/DDBJ databases">
        <title>Carnegiea gigantea Genome sequencing and assembly v2.</title>
        <authorList>
            <person name="Copetti D."/>
            <person name="Sanderson M.J."/>
            <person name="Burquez A."/>
            <person name="Wojciechowski M.F."/>
        </authorList>
    </citation>
    <scope>NUCLEOTIDE SEQUENCE</scope>
    <source>
        <strain evidence="2">SGP5-SGP5p</strain>
        <tissue evidence="2">Aerial part</tissue>
    </source>
</reference>
<organism evidence="2 3">
    <name type="scientific">Carnegiea gigantea</name>
    <dbReference type="NCBI Taxonomy" id="171969"/>
    <lineage>
        <taxon>Eukaryota</taxon>
        <taxon>Viridiplantae</taxon>
        <taxon>Streptophyta</taxon>
        <taxon>Embryophyta</taxon>
        <taxon>Tracheophyta</taxon>
        <taxon>Spermatophyta</taxon>
        <taxon>Magnoliopsida</taxon>
        <taxon>eudicotyledons</taxon>
        <taxon>Gunneridae</taxon>
        <taxon>Pentapetalae</taxon>
        <taxon>Caryophyllales</taxon>
        <taxon>Cactineae</taxon>
        <taxon>Cactaceae</taxon>
        <taxon>Cactoideae</taxon>
        <taxon>Echinocereeae</taxon>
        <taxon>Carnegiea</taxon>
    </lineage>
</organism>